<dbReference type="Gene3D" id="1.10.10.10">
    <property type="entry name" value="Winged helix-like DNA-binding domain superfamily/Winged helix DNA-binding domain"/>
    <property type="match status" value="1"/>
</dbReference>
<dbReference type="EMBL" id="AP027732">
    <property type="protein sequence ID" value="BDZ49502.1"/>
    <property type="molecule type" value="Genomic_DNA"/>
</dbReference>
<dbReference type="InterPro" id="IPR036388">
    <property type="entry name" value="WH-like_DNA-bd_sf"/>
</dbReference>
<dbReference type="InterPro" id="IPR027395">
    <property type="entry name" value="WH_DNA-bd_dom"/>
</dbReference>
<dbReference type="PANTHER" id="PTHR37318">
    <property type="entry name" value="BSL7504 PROTEIN"/>
    <property type="match status" value="1"/>
</dbReference>
<dbReference type="SUPFAM" id="SSF46785">
    <property type="entry name" value="Winged helix' DNA-binding domain"/>
    <property type="match status" value="1"/>
</dbReference>
<keyword evidence="3" id="KW-1185">Reference proteome</keyword>
<dbReference type="Proteomes" id="UP001321486">
    <property type="component" value="Chromosome"/>
</dbReference>
<proteinExistence type="predicted"/>
<organism evidence="2 3">
    <name type="scientific">Frondihabitans sucicola</name>
    <dbReference type="NCBI Taxonomy" id="1268041"/>
    <lineage>
        <taxon>Bacteria</taxon>
        <taxon>Bacillati</taxon>
        <taxon>Actinomycetota</taxon>
        <taxon>Actinomycetes</taxon>
        <taxon>Micrococcales</taxon>
        <taxon>Microbacteriaceae</taxon>
        <taxon>Frondihabitans</taxon>
    </lineage>
</organism>
<protein>
    <submittedName>
        <fullName evidence="2">Transcriptional regulator</fullName>
    </submittedName>
</protein>
<sequence length="103" mass="11395">MTTGEQLHPRHRIDDQLTAPIRLSIAAALSRVDELDFRTLRDSIEISDSALSKQIGHLESVGYVGVRKGYVGKRPRTWVSITAEGRVALEHHLAALRAIVDGQ</sequence>
<evidence type="ECO:0000313" key="2">
    <source>
        <dbReference type="EMBL" id="BDZ49502.1"/>
    </source>
</evidence>
<gene>
    <name evidence="2" type="ORF">GCM10025867_17430</name>
</gene>
<dbReference type="RefSeq" id="WP_286346282.1">
    <property type="nucleotide sequence ID" value="NZ_AP027732.1"/>
</dbReference>
<dbReference type="InterPro" id="IPR036390">
    <property type="entry name" value="WH_DNA-bd_sf"/>
</dbReference>
<accession>A0ABN6Y071</accession>
<feature type="domain" description="Winged helix DNA-binding" evidence="1">
    <location>
        <begin position="21"/>
        <end position="100"/>
    </location>
</feature>
<name>A0ABN6Y071_9MICO</name>
<dbReference type="Pfam" id="PF13601">
    <property type="entry name" value="HTH_34"/>
    <property type="match status" value="1"/>
</dbReference>
<reference evidence="3" key="1">
    <citation type="journal article" date="2019" name="Int. J. Syst. Evol. Microbiol.">
        <title>The Global Catalogue of Microorganisms (GCM) 10K type strain sequencing project: providing services to taxonomists for standard genome sequencing and annotation.</title>
        <authorList>
            <consortium name="The Broad Institute Genomics Platform"/>
            <consortium name="The Broad Institute Genome Sequencing Center for Infectious Disease"/>
            <person name="Wu L."/>
            <person name="Ma J."/>
        </authorList>
    </citation>
    <scope>NUCLEOTIDE SEQUENCE [LARGE SCALE GENOMIC DNA]</scope>
    <source>
        <strain evidence="3">NBRC 108728</strain>
    </source>
</reference>
<evidence type="ECO:0000259" key="1">
    <source>
        <dbReference type="Pfam" id="PF13601"/>
    </source>
</evidence>
<dbReference type="PANTHER" id="PTHR37318:SF1">
    <property type="entry name" value="BSL7504 PROTEIN"/>
    <property type="match status" value="1"/>
</dbReference>
<evidence type="ECO:0000313" key="3">
    <source>
        <dbReference type="Proteomes" id="UP001321486"/>
    </source>
</evidence>